<comment type="caution">
    <text evidence="1">The sequence shown here is derived from an EMBL/GenBank/DDBJ whole genome shotgun (WGS) entry which is preliminary data.</text>
</comment>
<dbReference type="EMBL" id="MU274916">
    <property type="protein sequence ID" value="KAI0087663.1"/>
    <property type="molecule type" value="Genomic_DNA"/>
</dbReference>
<gene>
    <name evidence="1" type="ORF">BDY19DRAFT_994573</name>
</gene>
<sequence>MCSPSSSHSSLATSPYPSPASAAFIPTAPVFTSAISTTTVFTSATPASATSATASTTRSTANSFSFSELNIPLVINLIDFDIKELESASISKGKSKSKKSAASKNSFAIIAI</sequence>
<dbReference type="Proteomes" id="UP001055072">
    <property type="component" value="Unassembled WGS sequence"/>
</dbReference>
<evidence type="ECO:0000313" key="2">
    <source>
        <dbReference type="Proteomes" id="UP001055072"/>
    </source>
</evidence>
<name>A0ACB8U047_9APHY</name>
<reference evidence="1" key="1">
    <citation type="journal article" date="2021" name="Environ. Microbiol.">
        <title>Gene family expansions and transcriptome signatures uncover fungal adaptations to wood decay.</title>
        <authorList>
            <person name="Hage H."/>
            <person name="Miyauchi S."/>
            <person name="Viragh M."/>
            <person name="Drula E."/>
            <person name="Min B."/>
            <person name="Chaduli D."/>
            <person name="Navarro D."/>
            <person name="Favel A."/>
            <person name="Norest M."/>
            <person name="Lesage-Meessen L."/>
            <person name="Balint B."/>
            <person name="Merenyi Z."/>
            <person name="de Eugenio L."/>
            <person name="Morin E."/>
            <person name="Martinez A.T."/>
            <person name="Baldrian P."/>
            <person name="Stursova M."/>
            <person name="Martinez M.J."/>
            <person name="Novotny C."/>
            <person name="Magnuson J.K."/>
            <person name="Spatafora J.W."/>
            <person name="Maurice S."/>
            <person name="Pangilinan J."/>
            <person name="Andreopoulos W."/>
            <person name="LaButti K."/>
            <person name="Hundley H."/>
            <person name="Na H."/>
            <person name="Kuo A."/>
            <person name="Barry K."/>
            <person name="Lipzen A."/>
            <person name="Henrissat B."/>
            <person name="Riley R."/>
            <person name="Ahrendt S."/>
            <person name="Nagy L.G."/>
            <person name="Grigoriev I.V."/>
            <person name="Martin F."/>
            <person name="Rosso M.N."/>
        </authorList>
    </citation>
    <scope>NUCLEOTIDE SEQUENCE</scope>
    <source>
        <strain evidence="1">CBS 384.51</strain>
    </source>
</reference>
<keyword evidence="2" id="KW-1185">Reference proteome</keyword>
<evidence type="ECO:0000313" key="1">
    <source>
        <dbReference type="EMBL" id="KAI0087663.1"/>
    </source>
</evidence>
<protein>
    <submittedName>
        <fullName evidence="1">Uncharacterized protein</fullName>
    </submittedName>
</protein>
<proteinExistence type="predicted"/>
<organism evidence="1 2">
    <name type="scientific">Irpex rosettiformis</name>
    <dbReference type="NCBI Taxonomy" id="378272"/>
    <lineage>
        <taxon>Eukaryota</taxon>
        <taxon>Fungi</taxon>
        <taxon>Dikarya</taxon>
        <taxon>Basidiomycota</taxon>
        <taxon>Agaricomycotina</taxon>
        <taxon>Agaricomycetes</taxon>
        <taxon>Polyporales</taxon>
        <taxon>Irpicaceae</taxon>
        <taxon>Irpex</taxon>
    </lineage>
</organism>
<accession>A0ACB8U047</accession>